<feature type="region of interest" description="Disordered" evidence="3">
    <location>
        <begin position="324"/>
        <end position="413"/>
    </location>
</feature>
<feature type="compositionally biased region" description="Acidic residues" evidence="3">
    <location>
        <begin position="617"/>
        <end position="641"/>
    </location>
</feature>
<feature type="compositionally biased region" description="Acidic residues" evidence="3">
    <location>
        <begin position="366"/>
        <end position="379"/>
    </location>
</feature>
<dbReference type="SUPFAM" id="SSF54495">
    <property type="entry name" value="UBC-like"/>
    <property type="match status" value="1"/>
</dbReference>
<dbReference type="GO" id="GO:0061631">
    <property type="term" value="F:ubiquitin conjugating enzyme activity"/>
    <property type="evidence" value="ECO:0007669"/>
    <property type="project" value="TreeGrafter"/>
</dbReference>
<proteinExistence type="predicted"/>
<dbReference type="Pfam" id="PF00179">
    <property type="entry name" value="UQ_con"/>
    <property type="match status" value="1"/>
</dbReference>
<dbReference type="InterPro" id="IPR057735">
    <property type="entry name" value="UBE2O-like_tSH3-B"/>
</dbReference>
<dbReference type="SMART" id="SM00212">
    <property type="entry name" value="UBCc"/>
    <property type="match status" value="1"/>
</dbReference>
<evidence type="ECO:0000313" key="5">
    <source>
        <dbReference type="EMBL" id="JAP78701.1"/>
    </source>
</evidence>
<feature type="compositionally biased region" description="Low complexity" evidence="3">
    <location>
        <begin position="380"/>
        <end position="394"/>
    </location>
</feature>
<reference evidence="5" key="1">
    <citation type="journal article" date="2016" name="Ticks Tick Borne Dis.">
        <title>De novo assembly and annotation of the salivary gland transcriptome of Rhipicephalus appendiculatus male and female ticks during blood feeding.</title>
        <authorList>
            <person name="de Castro M.H."/>
            <person name="de Klerk D."/>
            <person name="Pienaar R."/>
            <person name="Latif A.A."/>
            <person name="Rees D.J."/>
            <person name="Mans B.J."/>
        </authorList>
    </citation>
    <scope>NUCLEOTIDE SEQUENCE</scope>
    <source>
        <tissue evidence="5">Salivary glands</tissue>
    </source>
</reference>
<keyword evidence="2" id="KW-0833">Ubl conjugation pathway</keyword>
<feature type="region of interest" description="Disordered" evidence="3">
    <location>
        <begin position="821"/>
        <end position="863"/>
    </location>
</feature>
<dbReference type="Pfam" id="PF23044">
    <property type="entry name" value="SH3-C_UBE2O"/>
    <property type="match status" value="1"/>
</dbReference>
<dbReference type="Gene3D" id="3.10.110.10">
    <property type="entry name" value="Ubiquitin Conjugating Enzyme"/>
    <property type="match status" value="1"/>
</dbReference>
<evidence type="ECO:0000259" key="4">
    <source>
        <dbReference type="PROSITE" id="PS50127"/>
    </source>
</evidence>
<dbReference type="InterPro" id="IPR016135">
    <property type="entry name" value="UBQ-conjugating_enzyme/RWD"/>
</dbReference>
<feature type="compositionally biased region" description="Basic and acidic residues" evidence="3">
    <location>
        <begin position="348"/>
        <end position="357"/>
    </location>
</feature>
<dbReference type="PANTHER" id="PTHR46116:SF15">
    <property type="entry name" value="(E3-INDEPENDENT) E2 UBIQUITIN-CONJUGATING ENZYME"/>
    <property type="match status" value="1"/>
</dbReference>
<organism evidence="5">
    <name type="scientific">Rhipicephalus appendiculatus</name>
    <name type="common">Brown ear tick</name>
    <dbReference type="NCBI Taxonomy" id="34631"/>
    <lineage>
        <taxon>Eukaryota</taxon>
        <taxon>Metazoa</taxon>
        <taxon>Ecdysozoa</taxon>
        <taxon>Arthropoda</taxon>
        <taxon>Chelicerata</taxon>
        <taxon>Arachnida</taxon>
        <taxon>Acari</taxon>
        <taxon>Parasitiformes</taxon>
        <taxon>Ixodida</taxon>
        <taxon>Ixodoidea</taxon>
        <taxon>Ixodidae</taxon>
        <taxon>Rhipicephalinae</taxon>
        <taxon>Rhipicephalus</taxon>
        <taxon>Rhipicephalus</taxon>
    </lineage>
</organism>
<dbReference type="InterPro" id="IPR000608">
    <property type="entry name" value="UBC"/>
</dbReference>
<dbReference type="FunFam" id="3.10.110.10:FF:000265">
    <property type="entry name" value="Ubiquitin-conjugating enzyme, putative"/>
    <property type="match status" value="1"/>
</dbReference>
<dbReference type="EMBL" id="GEDV01009856">
    <property type="protein sequence ID" value="JAP78701.1"/>
    <property type="molecule type" value="Transcribed_RNA"/>
</dbReference>
<keyword evidence="1" id="KW-0808">Transferase</keyword>
<evidence type="ECO:0000256" key="2">
    <source>
        <dbReference type="ARBA" id="ARBA00022786"/>
    </source>
</evidence>
<dbReference type="PROSITE" id="PS50127">
    <property type="entry name" value="UBC_2"/>
    <property type="match status" value="1"/>
</dbReference>
<feature type="compositionally biased region" description="Basic residues" evidence="3">
    <location>
        <begin position="397"/>
        <end position="410"/>
    </location>
</feature>
<dbReference type="CDD" id="cd23837">
    <property type="entry name" value="UBCc_UBE2O"/>
    <property type="match status" value="1"/>
</dbReference>
<feature type="region of interest" description="Disordered" evidence="3">
    <location>
        <begin position="617"/>
        <end position="677"/>
    </location>
</feature>
<sequence length="1257" mass="140338">MASNCKYFDEDSVYRITRKGRIEFGLVLENAEYVTSEDEDEVAANVPQWDRMKRGHVRVAWHPKGREEVVSEKKVKLHDRSLMPGDVVRKVVKGKDTQLGYCRNTEVLATIQVLGTNCVINNVNSVDLVPLERFSQDVAIYLDSWVGMVQSFKTELTIRFPDGSTCILQEDDALDLEDVLDRRLPSSEFKEEGFYKGQRLCGPMRCFEAARWLNCTKETNALLSRPHKHVQVTVDDVKVVYLFVQGVCKAYQDTSNGNNQNDELIKYVIEGEALDRVKMINIFERCALQIGDRNYYTLKATDNIVTLDEWKRLCASKYSPPVHNPECPQAPENEGVRQQPAAVVASHGDTRDCENNRDFQACQDGTDSDYEDVEEDEASGSDSVSVTSGSTASSMDHHHRRTPAFRRGKHGPSLATKLLKKRKLRRTRKRQPIEQPSMKPGDVLVTETLATYTTAQVVWQDGSVESGIPSADLYPIHHLDGHEFFPGDFVVENTDTPPAHEYAVVKKVDHSGRTAVVTKFKTYMAGADPHPEELGVEEVSVYDIKDHPDFKYRPASCVIRVANFESEGRCPAQDKESESTAGQVVDVHPAGKVEVQWVSGKTSLCYPQELYRIGEYDSDDLWDDGDEEGDDDESCSGDESWETQSEKSLVGDPMSPEDTNAPSELIEPPPIDGDATKNDISAVVDAATAAAEAPLDPSDPQSLRAKMQGQIELLRLSMARLEETFTQNPAQQSCSVIRRLLELYRHCKHFDQLLGTNYFQQRHLHVLVERIRQRGRINSPQHVSEQITRLFSASLDAALHDELGTPDIPEENIINEQLQASEGAQSPPPTQPAKEETGTQHPTNPQPRKPTSVSCRLEGSGGGSLEPRNICQQLCAILKARLLRAHEDVQVRFGMTPAQVEIAASDAASEPDVDVAKVDEALEAVATVEAVVKESEESLSRVVSEATDEQDSKGQGVFSMMETVPDCHKYKLSILQPNDPKLFFKVVKKEIKLLTSSLPDGIHVKAFEDRMDLYSVLIKGPRRTPYEDGLFLFDFQLPAEYPQSPPQCHYVSYCSDRLNPNLYEGGKVCVSLLGTWSGKGSEMWSADTSSLLQVLVSIQGLILVSEPYYNEAGYEQQRGCQQASENSRMYNEMVVLKLVQSMGRMIQNPPEVFKEEIEQHFRDNADRFVNRLEGWLRLSDAWHTSCPESPATPETLKAFAEQGDYGVAGSSAFPDFPLLPASRGFCLTLRKALTGFKEILRAQGLGCPAEISQGQSQ</sequence>
<name>A0A131YLB0_RHIAP</name>
<dbReference type="InterPro" id="IPR057734">
    <property type="entry name" value="UBE2O-like_SH3-C"/>
</dbReference>
<dbReference type="AlphaFoldDB" id="A0A131YLB0"/>
<feature type="domain" description="UBC core" evidence="4">
    <location>
        <begin position="982"/>
        <end position="1143"/>
    </location>
</feature>
<dbReference type="InterPro" id="IPR057733">
    <property type="entry name" value="UBE2O-like_SH3-B"/>
</dbReference>
<protein>
    <submittedName>
        <fullName evidence="5">Ubiquitin-conjugating enzyme E2 O</fullName>
    </submittedName>
</protein>
<dbReference type="Pfam" id="PF23046">
    <property type="entry name" value="tSH3-B_UBE2O"/>
    <property type="match status" value="1"/>
</dbReference>
<dbReference type="PANTHER" id="PTHR46116">
    <property type="entry name" value="(E3-INDEPENDENT) E2 UBIQUITIN-CONJUGATING ENZYME"/>
    <property type="match status" value="1"/>
</dbReference>
<accession>A0A131YLB0</accession>
<evidence type="ECO:0000256" key="1">
    <source>
        <dbReference type="ARBA" id="ARBA00022679"/>
    </source>
</evidence>
<evidence type="ECO:0000256" key="3">
    <source>
        <dbReference type="SAM" id="MobiDB-lite"/>
    </source>
</evidence>
<dbReference type="Pfam" id="PF23043">
    <property type="entry name" value="SH3-B_UBE2O"/>
    <property type="match status" value="1"/>
</dbReference>